<keyword evidence="3" id="KW-0963">Cytoplasm</keyword>
<dbReference type="InterPro" id="IPR000795">
    <property type="entry name" value="T_Tr_GTP-bd_dom"/>
</dbReference>
<dbReference type="PRINTS" id="PR00315">
    <property type="entry name" value="ELONGATNFCT"/>
</dbReference>
<sequence length="685" mass="76532">MSRHRAIRSMNYNEEYDEDDDYAYGHSVEDECISPTDAQQWIYDRAKGQQSISEFLAKNRDIEEEDDDDLDEANQTANSSLHRRDSECYQLPELNDEDRARLLSCMEEIRNIVGDSINDKQIAEAVMKNEYDFNKALDEVLNQSTKDTSIKTAPRRVNDTPIEKGIGERLLEKSEKTLKPAIPEPTILITPVSNKTNVTRGFDINSPRLQSPITSGRNTPEISLNDNDSSSTGNKIKSSITNFNRNANELFNKERGDNKQHIHMVVIGHVDAGKSTLMGHLLCDTGNIPQRVMHKHEQESKKMGKQSFMYAWVLDETGEERARGITMDVGSSRFETNTKQVTLLDAPGHKDFIPNMISGANQADVALLVVDATRGEFETGFEQGGQTREHALLVRSLGVNQLGVVVNKLDTVGWSKERFDEIKKKLQSFLKQAGFKESDVVYIPCSGLTGENLVKPPTEQELTKWYNGPTLLTVIDNFKTPERSINKPFRMSVSDIFKGTGSGFCVSGRIETGLLCVNDKVLVCPSKEQAQVKNITIDDLAYQTVFAGDQVSVTLSGIDATNISIGYILCDINNPIPLTTRIRLRIIVFNIKVPITIGYPVLLHHQSLIEPATIVKLKAHLHKGTGEIIKKNPRCLGNNSCAQVDIEFQRSICVEKYADFKELGRVMLRVNGVTIAAGLITDILK</sequence>
<organism evidence="13">
    <name type="scientific">Corethrella appendiculata</name>
    <dbReference type="NCBI Taxonomy" id="1370023"/>
    <lineage>
        <taxon>Eukaryota</taxon>
        <taxon>Metazoa</taxon>
        <taxon>Ecdysozoa</taxon>
        <taxon>Arthropoda</taxon>
        <taxon>Hexapoda</taxon>
        <taxon>Insecta</taxon>
        <taxon>Pterygota</taxon>
        <taxon>Neoptera</taxon>
        <taxon>Endopterygota</taxon>
        <taxon>Diptera</taxon>
        <taxon>Nematocera</taxon>
        <taxon>Culicoidea</taxon>
        <taxon>Chaoboridae</taxon>
        <taxon>Corethrella</taxon>
    </lineage>
</organism>
<dbReference type="InterPro" id="IPR009000">
    <property type="entry name" value="Transl_B-barrel_sf"/>
</dbReference>
<dbReference type="SUPFAM" id="SSF109732">
    <property type="entry name" value="HBS1-like domain"/>
    <property type="match status" value="1"/>
</dbReference>
<dbReference type="Pfam" id="PF03144">
    <property type="entry name" value="GTP_EFTU_D2"/>
    <property type="match status" value="1"/>
</dbReference>
<comment type="catalytic activity">
    <reaction evidence="10">
        <text>GTP + H2O = GDP + phosphate + H(+)</text>
        <dbReference type="Rhea" id="RHEA:19669"/>
        <dbReference type="ChEBI" id="CHEBI:15377"/>
        <dbReference type="ChEBI" id="CHEBI:15378"/>
        <dbReference type="ChEBI" id="CHEBI:37565"/>
        <dbReference type="ChEBI" id="CHEBI:43474"/>
        <dbReference type="ChEBI" id="CHEBI:58189"/>
    </reaction>
    <physiologicalReaction direction="left-to-right" evidence="10">
        <dbReference type="Rhea" id="RHEA:19670"/>
    </physiologicalReaction>
</comment>
<dbReference type="GO" id="GO:0003924">
    <property type="term" value="F:GTPase activity"/>
    <property type="evidence" value="ECO:0007669"/>
    <property type="project" value="InterPro"/>
</dbReference>
<dbReference type="Gene3D" id="3.40.50.300">
    <property type="entry name" value="P-loop containing nucleotide triphosphate hydrolases"/>
    <property type="match status" value="1"/>
</dbReference>
<dbReference type="Pfam" id="PF08938">
    <property type="entry name" value="HBS1_N"/>
    <property type="match status" value="1"/>
</dbReference>
<evidence type="ECO:0000256" key="8">
    <source>
        <dbReference type="ARBA" id="ARBA00022917"/>
    </source>
</evidence>
<name>U5EWS8_9DIPT</name>
<comment type="similarity">
    <text evidence="2">Belongs to the TRAFAC class translation factor GTPase superfamily. Classic translation factor GTPase family. EF-Tu/EF-1A subfamily.</text>
</comment>
<feature type="domain" description="Tr-type G" evidence="12">
    <location>
        <begin position="259"/>
        <end position="482"/>
    </location>
</feature>
<proteinExistence type="evidence at transcript level"/>
<evidence type="ECO:0000256" key="4">
    <source>
        <dbReference type="ARBA" id="ARBA00022553"/>
    </source>
</evidence>
<keyword evidence="8" id="KW-0648">Protein biosynthesis</keyword>
<dbReference type="CDD" id="cd04093">
    <property type="entry name" value="HBS1_C_III"/>
    <property type="match status" value="1"/>
</dbReference>
<evidence type="ECO:0000313" key="13">
    <source>
        <dbReference type="EMBL" id="JAB59451.1"/>
    </source>
</evidence>
<evidence type="ECO:0000256" key="7">
    <source>
        <dbReference type="ARBA" id="ARBA00022845"/>
    </source>
</evidence>
<dbReference type="PROSITE" id="PS51722">
    <property type="entry name" value="G_TR_2"/>
    <property type="match status" value="1"/>
</dbReference>
<dbReference type="FunFam" id="2.40.30.10:FF:000020">
    <property type="entry name" value="Translation elongation factor EF-1"/>
    <property type="match status" value="1"/>
</dbReference>
<feature type="compositionally biased region" description="Polar residues" evidence="11">
    <location>
        <begin position="207"/>
        <end position="235"/>
    </location>
</feature>
<dbReference type="Gene3D" id="2.40.30.10">
    <property type="entry name" value="Translation factors"/>
    <property type="match status" value="2"/>
</dbReference>
<dbReference type="InterPro" id="IPR015033">
    <property type="entry name" value="HBS1-like_N"/>
</dbReference>
<dbReference type="InterPro" id="IPR037189">
    <property type="entry name" value="HBS1-like_N_sf"/>
</dbReference>
<keyword evidence="6" id="KW-0378">Hydrolase</keyword>
<dbReference type="CDD" id="cd01883">
    <property type="entry name" value="EF1_alpha"/>
    <property type="match status" value="1"/>
</dbReference>
<dbReference type="InterPro" id="IPR054696">
    <property type="entry name" value="GTP-eEF1A_C"/>
</dbReference>
<reference evidence="13" key="1">
    <citation type="journal article" date="2014" name="Insect Biochem. Mol. Biol.">
        <title>An insight into the sialome of the frog biting fly, Corethrella appendiculata.</title>
        <authorList>
            <person name="Ribeiro J.M.C."/>
            <person name="Chagas A.C."/>
            <person name="Pham V.M."/>
            <person name="Lounibos L.P."/>
            <person name="Calvo E."/>
        </authorList>
    </citation>
    <scope>NUCLEOTIDE SEQUENCE</scope>
    <source>
        <tissue evidence="13">Salivary glands</tissue>
    </source>
</reference>
<dbReference type="InterPro" id="IPR027417">
    <property type="entry name" value="P-loop_NTPase"/>
</dbReference>
<evidence type="ECO:0000256" key="10">
    <source>
        <dbReference type="ARBA" id="ARBA00049117"/>
    </source>
</evidence>
<evidence type="ECO:0000256" key="9">
    <source>
        <dbReference type="ARBA" id="ARBA00023134"/>
    </source>
</evidence>
<dbReference type="GO" id="GO:0003746">
    <property type="term" value="F:translation elongation factor activity"/>
    <property type="evidence" value="ECO:0007669"/>
    <property type="project" value="UniProtKB-KW"/>
</dbReference>
<dbReference type="GO" id="GO:0005737">
    <property type="term" value="C:cytoplasm"/>
    <property type="evidence" value="ECO:0007669"/>
    <property type="project" value="UniProtKB-SubCell"/>
</dbReference>
<dbReference type="Pfam" id="PF00009">
    <property type="entry name" value="GTP_EFTU"/>
    <property type="match status" value="1"/>
</dbReference>
<evidence type="ECO:0000256" key="6">
    <source>
        <dbReference type="ARBA" id="ARBA00022801"/>
    </source>
</evidence>
<keyword evidence="4" id="KW-0597">Phosphoprotein</keyword>
<keyword evidence="7" id="KW-0810">Translation regulation</keyword>
<comment type="subcellular location">
    <subcellularLocation>
        <location evidence="1">Cytoplasm</location>
    </subcellularLocation>
</comment>
<dbReference type="CDD" id="cd16267">
    <property type="entry name" value="HBS1-like_II"/>
    <property type="match status" value="1"/>
</dbReference>
<evidence type="ECO:0000256" key="11">
    <source>
        <dbReference type="SAM" id="MobiDB-lite"/>
    </source>
</evidence>
<dbReference type="GO" id="GO:0006417">
    <property type="term" value="P:regulation of translation"/>
    <property type="evidence" value="ECO:0007669"/>
    <property type="project" value="UniProtKB-KW"/>
</dbReference>
<evidence type="ECO:0000256" key="1">
    <source>
        <dbReference type="ARBA" id="ARBA00004496"/>
    </source>
</evidence>
<feature type="compositionally biased region" description="Acidic residues" evidence="11">
    <location>
        <begin position="63"/>
        <end position="72"/>
    </location>
</feature>
<dbReference type="FunFam" id="3.40.50.300:FF:000204">
    <property type="entry name" value="Translation elongation factor Tu"/>
    <property type="match status" value="1"/>
</dbReference>
<dbReference type="SUPFAM" id="SSF50465">
    <property type="entry name" value="EF-Tu/eEF-1alpha/eIF2-gamma C-terminal domain"/>
    <property type="match status" value="1"/>
</dbReference>
<protein>
    <submittedName>
        <fullName evidence="13">Putative translation elongation factor ef-1alpha</fullName>
    </submittedName>
</protein>
<keyword evidence="5" id="KW-0547">Nucleotide-binding</keyword>
<dbReference type="SUPFAM" id="SSF50447">
    <property type="entry name" value="Translation proteins"/>
    <property type="match status" value="1"/>
</dbReference>
<evidence type="ECO:0000256" key="5">
    <source>
        <dbReference type="ARBA" id="ARBA00022741"/>
    </source>
</evidence>
<dbReference type="AlphaFoldDB" id="U5EWS8"/>
<dbReference type="InterPro" id="IPR050100">
    <property type="entry name" value="TRAFAC_GTPase_members"/>
</dbReference>
<dbReference type="EMBL" id="GANO01000420">
    <property type="protein sequence ID" value="JAB59451.1"/>
    <property type="molecule type" value="mRNA"/>
</dbReference>
<dbReference type="GO" id="GO:0005525">
    <property type="term" value="F:GTP binding"/>
    <property type="evidence" value="ECO:0007669"/>
    <property type="project" value="UniProtKB-KW"/>
</dbReference>
<dbReference type="FunFam" id="2.40.30.10:FF:000035">
    <property type="entry name" value="HBS1-like translational GTPase"/>
    <property type="match status" value="1"/>
</dbReference>
<feature type="region of interest" description="Disordered" evidence="11">
    <location>
        <begin position="63"/>
        <end position="84"/>
    </location>
</feature>
<feature type="region of interest" description="Disordered" evidence="11">
    <location>
        <begin position="202"/>
        <end position="235"/>
    </location>
</feature>
<dbReference type="PANTHER" id="PTHR23115">
    <property type="entry name" value="TRANSLATION FACTOR"/>
    <property type="match status" value="1"/>
</dbReference>
<dbReference type="Pfam" id="PF22594">
    <property type="entry name" value="GTP-eEF1A_C"/>
    <property type="match status" value="1"/>
</dbReference>
<dbReference type="InterPro" id="IPR004161">
    <property type="entry name" value="EFTu-like_2"/>
</dbReference>
<keyword evidence="13" id="KW-0251">Elongation factor</keyword>
<accession>U5EWS8</accession>
<dbReference type="InterPro" id="IPR009001">
    <property type="entry name" value="Transl_elong_EF1A/Init_IF2_C"/>
</dbReference>
<keyword evidence="9" id="KW-0342">GTP-binding</keyword>
<dbReference type="SUPFAM" id="SSF52540">
    <property type="entry name" value="P-loop containing nucleoside triphosphate hydrolases"/>
    <property type="match status" value="1"/>
</dbReference>
<evidence type="ECO:0000256" key="2">
    <source>
        <dbReference type="ARBA" id="ARBA00007249"/>
    </source>
</evidence>
<evidence type="ECO:0000256" key="3">
    <source>
        <dbReference type="ARBA" id="ARBA00022490"/>
    </source>
</evidence>
<evidence type="ECO:0000259" key="12">
    <source>
        <dbReference type="PROSITE" id="PS51722"/>
    </source>
</evidence>
<dbReference type="Gene3D" id="1.10.8.10">
    <property type="entry name" value="DNA helicase RuvA subunit, C-terminal domain"/>
    <property type="match status" value="1"/>
</dbReference>